<dbReference type="Proteomes" id="UP001328107">
    <property type="component" value="Unassembled WGS sequence"/>
</dbReference>
<protein>
    <submittedName>
        <fullName evidence="1">Uncharacterized protein</fullName>
    </submittedName>
</protein>
<gene>
    <name evidence="1" type="ORF">PMAYCL1PPCAC_30665</name>
</gene>
<keyword evidence="2" id="KW-1185">Reference proteome</keyword>
<comment type="caution">
    <text evidence="1">The sequence shown here is derived from an EMBL/GenBank/DDBJ whole genome shotgun (WGS) entry which is preliminary data.</text>
</comment>
<name>A0AAN5DD38_9BILA</name>
<feature type="non-terminal residue" evidence="1">
    <location>
        <position position="1"/>
    </location>
</feature>
<accession>A0AAN5DD38</accession>
<evidence type="ECO:0000313" key="1">
    <source>
        <dbReference type="EMBL" id="GMR60470.1"/>
    </source>
</evidence>
<reference evidence="2" key="1">
    <citation type="submission" date="2022-10" db="EMBL/GenBank/DDBJ databases">
        <title>Genome assembly of Pristionchus species.</title>
        <authorList>
            <person name="Yoshida K."/>
            <person name="Sommer R.J."/>
        </authorList>
    </citation>
    <scope>NUCLEOTIDE SEQUENCE [LARGE SCALE GENOMIC DNA]</scope>
    <source>
        <strain evidence="2">RS5460</strain>
    </source>
</reference>
<dbReference type="InterPro" id="IPR011989">
    <property type="entry name" value="ARM-like"/>
</dbReference>
<dbReference type="EMBL" id="BTRK01000006">
    <property type="protein sequence ID" value="GMR60470.1"/>
    <property type="molecule type" value="Genomic_DNA"/>
</dbReference>
<dbReference type="SUPFAM" id="SSF48371">
    <property type="entry name" value="ARM repeat"/>
    <property type="match status" value="1"/>
</dbReference>
<organism evidence="1 2">
    <name type="scientific">Pristionchus mayeri</name>
    <dbReference type="NCBI Taxonomy" id="1317129"/>
    <lineage>
        <taxon>Eukaryota</taxon>
        <taxon>Metazoa</taxon>
        <taxon>Ecdysozoa</taxon>
        <taxon>Nematoda</taxon>
        <taxon>Chromadorea</taxon>
        <taxon>Rhabditida</taxon>
        <taxon>Rhabditina</taxon>
        <taxon>Diplogasteromorpha</taxon>
        <taxon>Diplogasteroidea</taxon>
        <taxon>Neodiplogasteridae</taxon>
        <taxon>Pristionchus</taxon>
    </lineage>
</organism>
<dbReference type="Gene3D" id="1.25.10.10">
    <property type="entry name" value="Leucine-rich Repeat Variant"/>
    <property type="match status" value="1"/>
</dbReference>
<dbReference type="InterPro" id="IPR016024">
    <property type="entry name" value="ARM-type_fold"/>
</dbReference>
<proteinExistence type="predicted"/>
<feature type="non-terminal residue" evidence="1">
    <location>
        <position position="154"/>
    </location>
</feature>
<dbReference type="AlphaFoldDB" id="A0AAN5DD38"/>
<sequence>ERREERDAAEDDAEGDELDELYDERDIDFGIMSRTLDLVCAGFQAAGDSFFHVVDPLIRHIVPFIDVSRATNEQLWGIRILCHILKSAPERTLKYQRRIARSLIQSLTCSLPSVRKAAARGFRVMAKHPKWVPSVVRAMHKLTSMLLEDLSLDE</sequence>
<evidence type="ECO:0000313" key="2">
    <source>
        <dbReference type="Proteomes" id="UP001328107"/>
    </source>
</evidence>